<evidence type="ECO:0000313" key="8">
    <source>
        <dbReference type="Proteomes" id="UP000013909"/>
    </source>
</evidence>
<dbReference type="PANTHER" id="PTHR37422">
    <property type="entry name" value="TEICHURONIC ACID BIOSYNTHESIS PROTEIN TUAE"/>
    <property type="match status" value="1"/>
</dbReference>
<keyword evidence="4 5" id="KW-0472">Membrane</keyword>
<feature type="transmembrane region" description="Helical" evidence="5">
    <location>
        <begin position="408"/>
        <end position="427"/>
    </location>
</feature>
<feature type="transmembrane region" description="Helical" evidence="5">
    <location>
        <begin position="150"/>
        <end position="171"/>
    </location>
</feature>
<dbReference type="InterPro" id="IPR007016">
    <property type="entry name" value="O-antigen_ligase-rel_domated"/>
</dbReference>
<feature type="transmembrane region" description="Helical" evidence="5">
    <location>
        <begin position="250"/>
        <end position="280"/>
    </location>
</feature>
<keyword evidence="2 5" id="KW-0812">Transmembrane</keyword>
<dbReference type="EMBL" id="AQHR01000104">
    <property type="protein sequence ID" value="EON75535.1"/>
    <property type="molecule type" value="Genomic_DNA"/>
</dbReference>
<evidence type="ECO:0000256" key="4">
    <source>
        <dbReference type="ARBA" id="ARBA00023136"/>
    </source>
</evidence>
<feature type="transmembrane region" description="Helical" evidence="5">
    <location>
        <begin position="433"/>
        <end position="451"/>
    </location>
</feature>
<feature type="domain" description="O-antigen ligase-related" evidence="6">
    <location>
        <begin position="252"/>
        <end position="385"/>
    </location>
</feature>
<feature type="transmembrane region" description="Helical" evidence="5">
    <location>
        <begin position="220"/>
        <end position="238"/>
    </location>
</feature>
<dbReference type="OrthoDB" id="817530at2"/>
<comment type="caution">
    <text evidence="7">The sequence shown here is derived from an EMBL/GenBank/DDBJ whole genome shotgun (WGS) entry which is preliminary data.</text>
</comment>
<organism evidence="7 8">
    <name type="scientific">Lunatimonas lonarensis</name>
    <dbReference type="NCBI Taxonomy" id="1232681"/>
    <lineage>
        <taxon>Bacteria</taxon>
        <taxon>Pseudomonadati</taxon>
        <taxon>Bacteroidota</taxon>
        <taxon>Cytophagia</taxon>
        <taxon>Cytophagales</taxon>
        <taxon>Cyclobacteriaceae</taxon>
    </lineage>
</organism>
<feature type="transmembrane region" description="Helical" evidence="5">
    <location>
        <begin position="122"/>
        <end position="138"/>
    </location>
</feature>
<dbReference type="InterPro" id="IPR051533">
    <property type="entry name" value="WaaL-like"/>
</dbReference>
<feature type="transmembrane region" description="Helical" evidence="5">
    <location>
        <begin position="91"/>
        <end position="110"/>
    </location>
</feature>
<feature type="transmembrane region" description="Helical" evidence="5">
    <location>
        <begin position="30"/>
        <end position="49"/>
    </location>
</feature>
<evidence type="ECO:0000313" key="7">
    <source>
        <dbReference type="EMBL" id="EON75535.1"/>
    </source>
</evidence>
<evidence type="ECO:0000256" key="3">
    <source>
        <dbReference type="ARBA" id="ARBA00022989"/>
    </source>
</evidence>
<dbReference type="AlphaFoldDB" id="R7ZN56"/>
<proteinExistence type="predicted"/>
<feature type="transmembrane region" description="Helical" evidence="5">
    <location>
        <begin position="287"/>
        <end position="306"/>
    </location>
</feature>
<gene>
    <name evidence="7" type="ORF">ADIS_3938</name>
</gene>
<keyword evidence="8" id="KW-1185">Reference proteome</keyword>
<dbReference type="GO" id="GO:0016020">
    <property type="term" value="C:membrane"/>
    <property type="evidence" value="ECO:0007669"/>
    <property type="project" value="UniProtKB-SubCell"/>
</dbReference>
<evidence type="ECO:0000256" key="5">
    <source>
        <dbReference type="SAM" id="Phobius"/>
    </source>
</evidence>
<name>R7ZN56_9BACT</name>
<dbReference type="Pfam" id="PF04932">
    <property type="entry name" value="Wzy_C"/>
    <property type="match status" value="1"/>
</dbReference>
<keyword evidence="3 5" id="KW-1133">Transmembrane helix</keyword>
<feature type="transmembrane region" description="Helical" evidence="5">
    <location>
        <begin position="56"/>
        <end position="79"/>
    </location>
</feature>
<accession>R7ZN56</accession>
<dbReference type="PANTHER" id="PTHR37422:SF13">
    <property type="entry name" value="LIPOPOLYSACCHARIDE BIOSYNTHESIS PROTEIN PA4999-RELATED"/>
    <property type="match status" value="1"/>
</dbReference>
<evidence type="ECO:0000259" key="6">
    <source>
        <dbReference type="Pfam" id="PF04932"/>
    </source>
</evidence>
<dbReference type="Proteomes" id="UP000013909">
    <property type="component" value="Unassembled WGS sequence"/>
</dbReference>
<dbReference type="RefSeq" id="WP_010856065.1">
    <property type="nucleotide sequence ID" value="NZ_AQHR01000104.1"/>
</dbReference>
<evidence type="ECO:0000256" key="2">
    <source>
        <dbReference type="ARBA" id="ARBA00022692"/>
    </source>
</evidence>
<sequence>MLFIILVIGTVSLAVVTFRNLLVKGNWEFVIFFAALFFPFYITILSVVYTTVRSSLLLTAFQSIKELVIALAVVSFFVFKRDFTRYEFRLMRLDYLFICFYLISFVFLVLPVGEAKLVNKVLYFKNMAFMGLFYFFGRNTRFDDQTLKRLLHVLLGIGLLAFFLNVVELVLDTHFQQYTGYAVFNEEVNEISPRGNYGLTWTFETQTLSKRFASFFADPLELAISSLMLFSVALIMYLTTPRHGAYPYMVMIAVTLATLLFSSSRSSLAALLILAAYIAFVFRLYKVLGFAALFVLMFVVYFFYFASEDLQYFVIDTITFQNTSSVGHVLEWTAALESMLTNPLGIGLATSGNVSSVDESLRIGGENQFLVFGVQLGWLGMLVYILILVCSIVYSLRAFWELKNLNEARIAFVATSVKFAMLFPLFTSNAEKFFFVALVSWWMVGYTVHAVQRQRIKTEENGKA</sequence>
<protein>
    <recommendedName>
        <fullName evidence="6">O-antigen ligase-related domain-containing protein</fullName>
    </recommendedName>
</protein>
<dbReference type="PATRIC" id="fig|1288963.3.peg.3930"/>
<reference evidence="7 8" key="1">
    <citation type="submission" date="2013-02" db="EMBL/GenBank/DDBJ databases">
        <title>A novel strain isolated from Lonar lake, Maharashtra, India.</title>
        <authorList>
            <person name="Singh A."/>
        </authorList>
    </citation>
    <scope>NUCLEOTIDE SEQUENCE [LARGE SCALE GENOMIC DNA]</scope>
    <source>
        <strain evidence="7 8">AK24</strain>
    </source>
</reference>
<feature type="transmembrane region" description="Helical" evidence="5">
    <location>
        <begin position="376"/>
        <end position="396"/>
    </location>
</feature>
<evidence type="ECO:0000256" key="1">
    <source>
        <dbReference type="ARBA" id="ARBA00004141"/>
    </source>
</evidence>
<comment type="subcellular location">
    <subcellularLocation>
        <location evidence="1">Membrane</location>
        <topology evidence="1">Multi-pass membrane protein</topology>
    </subcellularLocation>
</comment>
<dbReference type="STRING" id="1232681.ADIS_3938"/>